<reference evidence="1 2" key="1">
    <citation type="journal article" date="2022" name="Hortic Res">
        <title>A haplotype resolved chromosomal level avocado genome allows analysis of novel avocado genes.</title>
        <authorList>
            <person name="Nath O."/>
            <person name="Fletcher S.J."/>
            <person name="Hayward A."/>
            <person name="Shaw L.M."/>
            <person name="Masouleh A.K."/>
            <person name="Furtado A."/>
            <person name="Henry R.J."/>
            <person name="Mitter N."/>
        </authorList>
    </citation>
    <scope>NUCLEOTIDE SEQUENCE [LARGE SCALE GENOMIC DNA]</scope>
    <source>
        <strain evidence="2">cv. Hass</strain>
    </source>
</reference>
<accession>A0ACC2KXD0</accession>
<dbReference type="Proteomes" id="UP001234297">
    <property type="component" value="Chromosome 11"/>
</dbReference>
<keyword evidence="2" id="KW-1185">Reference proteome</keyword>
<comment type="caution">
    <text evidence="1">The sequence shown here is derived from an EMBL/GenBank/DDBJ whole genome shotgun (WGS) entry which is preliminary data.</text>
</comment>
<organism evidence="1 2">
    <name type="scientific">Persea americana</name>
    <name type="common">Avocado</name>
    <dbReference type="NCBI Taxonomy" id="3435"/>
    <lineage>
        <taxon>Eukaryota</taxon>
        <taxon>Viridiplantae</taxon>
        <taxon>Streptophyta</taxon>
        <taxon>Embryophyta</taxon>
        <taxon>Tracheophyta</taxon>
        <taxon>Spermatophyta</taxon>
        <taxon>Magnoliopsida</taxon>
        <taxon>Magnoliidae</taxon>
        <taxon>Laurales</taxon>
        <taxon>Lauraceae</taxon>
        <taxon>Persea</taxon>
    </lineage>
</organism>
<dbReference type="EMBL" id="CM056819">
    <property type="protein sequence ID" value="KAJ8625670.1"/>
    <property type="molecule type" value="Genomic_DNA"/>
</dbReference>
<proteinExistence type="predicted"/>
<evidence type="ECO:0000313" key="2">
    <source>
        <dbReference type="Proteomes" id="UP001234297"/>
    </source>
</evidence>
<evidence type="ECO:0000313" key="1">
    <source>
        <dbReference type="EMBL" id="KAJ8625670.1"/>
    </source>
</evidence>
<protein>
    <submittedName>
        <fullName evidence="1">Uncharacterized protein</fullName>
    </submittedName>
</protein>
<gene>
    <name evidence="1" type="ORF">MRB53_034200</name>
</gene>
<name>A0ACC2KXD0_PERAE</name>
<sequence>MQRKECFNLVRRIKQLVPMLEEVREFETGLLLAEAKACLGNLKKVFVSAKKLLRCCHDGSKIYLALESEAVMDRFHAIYEKLHQVLDGMPYDDEIGISVKVKEQVELMCFQLKRSKKQTDNQDIEFAMDMVVVFSKKDGRNADSAILERLAKRMDLCTIPDLGAETFAIKRLVNERSGLSSETIQQIIDVLNKFRQIAGMEETGLDDVTLPKTVEKCPCLLVPNDFLRPISLDIMVDPVIVATGQTYERSSIKNVDEGNKRLTAKEGAIPAVIEVLREGTMEARENSAAALFSLSMLNENRERVGSLNGIRPLVDLLKNGTIRGKKDAATALFNLSLNHANKARALEAALQFGVYEHVVEVAKSGTTRAKRKANALLQHMSKCEHIP</sequence>